<name>A0A953L5P7_9BACT</name>
<feature type="domain" description="N-acetyltransferase" evidence="1">
    <location>
        <begin position="8"/>
        <end position="163"/>
    </location>
</feature>
<protein>
    <submittedName>
        <fullName evidence="2">GNAT family N-acetyltransferase</fullName>
        <ecNumber evidence="2">2.3.1.-</ecNumber>
    </submittedName>
</protein>
<dbReference type="InterPro" id="IPR000182">
    <property type="entry name" value="GNAT_dom"/>
</dbReference>
<dbReference type="AlphaFoldDB" id="A0A953L5P7"/>
<reference evidence="2" key="1">
    <citation type="submission" date="2021-06" db="EMBL/GenBank/DDBJ databases">
        <title>44 bacteria genomes isolated from Dapeng, Shenzhen.</title>
        <authorList>
            <person name="Zheng W."/>
            <person name="Yu S."/>
            <person name="Huang Y."/>
        </authorList>
    </citation>
    <scope>NUCLEOTIDE SEQUENCE</scope>
    <source>
        <strain evidence="2">DP5N28-2</strain>
    </source>
</reference>
<sequence length="168" mass="19740">MQLDIKGVSFRAFQDADLTFLQSVYRSSREHELSLVPWTEQEKTRFIEQQFGAQHAYYQEHFKDASFDLVIIHGKKAGRLYLDERNDEFRILDIALLPGFRGQGWGSKILAEIQRLAKIKGKRVGIHVEKNNPAMTLYLRMGFENREDKGVYQFMVWEPVTIKESKKR</sequence>
<dbReference type="EMBL" id="JAHVHU010000002">
    <property type="protein sequence ID" value="MBY5956817.1"/>
    <property type="molecule type" value="Genomic_DNA"/>
</dbReference>
<evidence type="ECO:0000313" key="2">
    <source>
        <dbReference type="EMBL" id="MBY5956817.1"/>
    </source>
</evidence>
<evidence type="ECO:0000313" key="3">
    <source>
        <dbReference type="Proteomes" id="UP000753961"/>
    </source>
</evidence>
<dbReference type="SUPFAM" id="SSF55729">
    <property type="entry name" value="Acyl-CoA N-acyltransferases (Nat)"/>
    <property type="match status" value="1"/>
</dbReference>
<keyword evidence="2" id="KW-0012">Acyltransferase</keyword>
<evidence type="ECO:0000259" key="1">
    <source>
        <dbReference type="PROSITE" id="PS51186"/>
    </source>
</evidence>
<proteinExistence type="predicted"/>
<dbReference type="GO" id="GO:0016747">
    <property type="term" value="F:acyltransferase activity, transferring groups other than amino-acyl groups"/>
    <property type="evidence" value="ECO:0007669"/>
    <property type="project" value="InterPro"/>
</dbReference>
<organism evidence="2 3">
    <name type="scientific">Membranihabitans marinus</name>
    <dbReference type="NCBI Taxonomy" id="1227546"/>
    <lineage>
        <taxon>Bacteria</taxon>
        <taxon>Pseudomonadati</taxon>
        <taxon>Bacteroidota</taxon>
        <taxon>Saprospiria</taxon>
        <taxon>Saprospirales</taxon>
        <taxon>Saprospiraceae</taxon>
        <taxon>Membranihabitans</taxon>
    </lineage>
</organism>
<keyword evidence="2" id="KW-0808">Transferase</keyword>
<comment type="caution">
    <text evidence="2">The sequence shown here is derived from an EMBL/GenBank/DDBJ whole genome shotgun (WGS) entry which is preliminary data.</text>
</comment>
<accession>A0A953L5P7</accession>
<dbReference type="Gene3D" id="3.40.630.30">
    <property type="match status" value="1"/>
</dbReference>
<dbReference type="Pfam" id="PF13508">
    <property type="entry name" value="Acetyltransf_7"/>
    <property type="match status" value="1"/>
</dbReference>
<dbReference type="PROSITE" id="PS51186">
    <property type="entry name" value="GNAT"/>
    <property type="match status" value="1"/>
</dbReference>
<dbReference type="CDD" id="cd04301">
    <property type="entry name" value="NAT_SF"/>
    <property type="match status" value="1"/>
</dbReference>
<dbReference type="InterPro" id="IPR016181">
    <property type="entry name" value="Acyl_CoA_acyltransferase"/>
</dbReference>
<dbReference type="EC" id="2.3.1.-" evidence="2"/>
<keyword evidence="3" id="KW-1185">Reference proteome</keyword>
<dbReference type="RefSeq" id="WP_222578337.1">
    <property type="nucleotide sequence ID" value="NZ_JAHVHU010000002.1"/>
</dbReference>
<dbReference type="Proteomes" id="UP000753961">
    <property type="component" value="Unassembled WGS sequence"/>
</dbReference>
<gene>
    <name evidence="2" type="ORF">KUV50_01630</name>
</gene>